<dbReference type="PANTHER" id="PTHR37953:SF1">
    <property type="entry name" value="UPF0127 PROTEIN MJ1496"/>
    <property type="match status" value="1"/>
</dbReference>
<protein>
    <recommendedName>
        <fullName evidence="3">DUF192 domain-containing protein</fullName>
    </recommendedName>
</protein>
<evidence type="ECO:0008006" key="3">
    <source>
        <dbReference type="Google" id="ProtNLM"/>
    </source>
</evidence>
<evidence type="ECO:0000313" key="1">
    <source>
        <dbReference type="EMBL" id="AKH97057.1"/>
    </source>
</evidence>
<dbReference type="Proteomes" id="UP000069906">
    <property type="component" value="Chromosome"/>
</dbReference>
<dbReference type="InterPro" id="IPR003795">
    <property type="entry name" value="DUF192"/>
</dbReference>
<dbReference type="GeneID" id="25158755"/>
<gene>
    <name evidence="1" type="ORF">HLASF_0560</name>
</gene>
<dbReference type="KEGG" id="hsu:HLASF_0560"/>
<dbReference type="OrthoDB" id="64208at2157"/>
<dbReference type="HOGENOM" id="CLU_097039_4_2_2"/>
<name>A0A0F7P8I2_9EURY</name>
<dbReference type="InterPro" id="IPR038695">
    <property type="entry name" value="Saro_0823-like_sf"/>
</dbReference>
<evidence type="ECO:0000313" key="2">
    <source>
        <dbReference type="Proteomes" id="UP000069906"/>
    </source>
</evidence>
<accession>A0A0F7P8I2</accession>
<keyword evidence="2" id="KW-1185">Reference proteome</keyword>
<dbReference type="Pfam" id="PF02643">
    <property type="entry name" value="DUF192"/>
    <property type="match status" value="1"/>
</dbReference>
<proteinExistence type="predicted"/>
<dbReference type="RefSeq" id="WP_050047863.1">
    <property type="nucleotide sequence ID" value="NZ_CP008874.1"/>
</dbReference>
<reference evidence="1 2" key="1">
    <citation type="journal article" date="2015" name="ISME J.">
        <title>Elemental sulfur and acetate can support life of a novel strictly anaerobic haloarchaeon.</title>
        <authorList>
            <person name="Sorokin D.Y."/>
            <person name="Kublanov I.V."/>
            <person name="Gavrilov S.N."/>
            <person name="Rojo D."/>
            <person name="Roman P."/>
            <person name="Golyshin P.N."/>
            <person name="Slepak V.Z."/>
            <person name="Smedile F."/>
            <person name="Ferrer M."/>
            <person name="Messina E."/>
            <person name="La Cono V."/>
            <person name="Yakimov M.M."/>
        </authorList>
    </citation>
    <scope>NUCLEOTIDE SEQUENCE [LARGE SCALE GENOMIC DNA]</scope>
    <source>
        <strain evidence="1 2">HSR2</strain>
    </source>
</reference>
<dbReference type="EMBL" id="CP008874">
    <property type="protein sequence ID" value="AKH97057.1"/>
    <property type="molecule type" value="Genomic_DNA"/>
</dbReference>
<dbReference type="Gene3D" id="2.60.120.1140">
    <property type="entry name" value="Protein of unknown function DUF192"/>
    <property type="match status" value="1"/>
</dbReference>
<dbReference type="PANTHER" id="PTHR37953">
    <property type="entry name" value="UPF0127 PROTEIN MJ1496"/>
    <property type="match status" value="1"/>
</dbReference>
<sequence>MNLRHERDGETRTLASNVETADSLLAQMRGLMFRRTIPEDFALVFRFDSVDTRDVHMLFVVAPLDVLWLVNGEVVRRERLKPWTGVAAAEADTLVELPAGGADGVAVGDAVRLEQ</sequence>
<organism evidence="1 2">
    <name type="scientific">Halanaeroarchaeum sulfurireducens</name>
    <dbReference type="NCBI Taxonomy" id="1604004"/>
    <lineage>
        <taxon>Archaea</taxon>
        <taxon>Methanobacteriati</taxon>
        <taxon>Methanobacteriota</taxon>
        <taxon>Stenosarchaea group</taxon>
        <taxon>Halobacteria</taxon>
        <taxon>Halobacteriales</taxon>
        <taxon>Halobacteriaceae</taxon>
        <taxon>Halanaeroarchaeum</taxon>
    </lineage>
</organism>
<dbReference type="AlphaFoldDB" id="A0A0F7P8I2"/>